<dbReference type="InterPro" id="IPR048711">
    <property type="entry name" value="WHD_Rv2258c"/>
</dbReference>
<dbReference type="Proteomes" id="UP001500151">
    <property type="component" value="Unassembled WGS sequence"/>
</dbReference>
<dbReference type="EMBL" id="BAAASJ010000039">
    <property type="protein sequence ID" value="GAA2640525.1"/>
    <property type="molecule type" value="Genomic_DNA"/>
</dbReference>
<proteinExistence type="predicted"/>
<dbReference type="Pfam" id="PF21320">
    <property type="entry name" value="WHD_Rv2258c"/>
    <property type="match status" value="1"/>
</dbReference>
<evidence type="ECO:0000313" key="3">
    <source>
        <dbReference type="Proteomes" id="UP001500151"/>
    </source>
</evidence>
<dbReference type="InterPro" id="IPR053173">
    <property type="entry name" value="SAM-binding_MTase"/>
</dbReference>
<evidence type="ECO:0000259" key="1">
    <source>
        <dbReference type="Pfam" id="PF21320"/>
    </source>
</evidence>
<dbReference type="Gene3D" id="1.10.10.10">
    <property type="entry name" value="Winged helix-like DNA-binding domain superfamily/Winged helix DNA-binding domain"/>
    <property type="match status" value="1"/>
</dbReference>
<keyword evidence="3" id="KW-1185">Reference proteome</keyword>
<gene>
    <name evidence="2" type="ORF">GCM10010307_40880</name>
</gene>
<name>A0ABN3R1D6_9ACTN</name>
<protein>
    <recommendedName>
        <fullName evidence="1">S-adenosylmethionine-dependent methyltransferase Rv2258c-like winged HTH domain-containing protein</fullName>
    </recommendedName>
</protein>
<reference evidence="2 3" key="1">
    <citation type="journal article" date="2019" name="Int. J. Syst. Evol. Microbiol.">
        <title>The Global Catalogue of Microorganisms (GCM) 10K type strain sequencing project: providing services to taxonomists for standard genome sequencing and annotation.</title>
        <authorList>
            <consortium name="The Broad Institute Genomics Platform"/>
            <consortium name="The Broad Institute Genome Sequencing Center for Infectious Disease"/>
            <person name="Wu L."/>
            <person name="Ma J."/>
        </authorList>
    </citation>
    <scope>NUCLEOTIDE SEQUENCE [LARGE SCALE GENOMIC DNA]</scope>
    <source>
        <strain evidence="2 3">JCM 4524</strain>
    </source>
</reference>
<dbReference type="SUPFAM" id="SSF46785">
    <property type="entry name" value="Winged helix' DNA-binding domain"/>
    <property type="match status" value="1"/>
</dbReference>
<comment type="caution">
    <text evidence="2">The sequence shown here is derived from an EMBL/GenBank/DDBJ whole genome shotgun (WGS) entry which is preliminary data.</text>
</comment>
<feature type="domain" description="S-adenosylmethionine-dependent methyltransferase Rv2258c-like winged HTH" evidence="1">
    <location>
        <begin position="71"/>
        <end position="137"/>
    </location>
</feature>
<dbReference type="InterPro" id="IPR036390">
    <property type="entry name" value="WH_DNA-bd_sf"/>
</dbReference>
<accession>A0ABN3R1D6</accession>
<dbReference type="PANTHER" id="PTHR45128">
    <property type="entry name" value="METHYLTRANSFERASE TYPE 11"/>
    <property type="match status" value="1"/>
</dbReference>
<sequence length="141" mass="15385">MSRLPHVRLTFGSRRRAPPSLAFLASTDDVFEEFEETERTMTHNVTATIDESRVEAFAGKVVQEAGGALNAALVVIGDRLGLWRAMGDGEPVTSQLAARTGTHERYVREWLGAQAAGGYVTYEPDGDSYTLPPEEAPCRVC</sequence>
<dbReference type="InterPro" id="IPR036388">
    <property type="entry name" value="WH-like_DNA-bd_sf"/>
</dbReference>
<organism evidence="2 3">
    <name type="scientific">Streptomyces vastus</name>
    <dbReference type="NCBI Taxonomy" id="285451"/>
    <lineage>
        <taxon>Bacteria</taxon>
        <taxon>Bacillati</taxon>
        <taxon>Actinomycetota</taxon>
        <taxon>Actinomycetes</taxon>
        <taxon>Kitasatosporales</taxon>
        <taxon>Streptomycetaceae</taxon>
        <taxon>Streptomyces</taxon>
    </lineage>
</organism>
<dbReference type="PANTHER" id="PTHR45128:SF2">
    <property type="entry name" value="METHYLTRANSFERASE DOMAIN-CONTAINING PROTEIN"/>
    <property type="match status" value="1"/>
</dbReference>
<evidence type="ECO:0000313" key="2">
    <source>
        <dbReference type="EMBL" id="GAA2640525.1"/>
    </source>
</evidence>